<keyword evidence="4 9" id="KW-0812">Transmembrane</keyword>
<evidence type="ECO:0000259" key="10">
    <source>
        <dbReference type="Pfam" id="PF00060"/>
    </source>
</evidence>
<keyword evidence="8" id="KW-0325">Glycoprotein</keyword>
<keyword evidence="7" id="KW-0675">Receptor</keyword>
<feature type="transmembrane region" description="Helical" evidence="9">
    <location>
        <begin position="375"/>
        <end position="399"/>
    </location>
</feature>
<dbReference type="PANTHER" id="PTHR42643">
    <property type="entry name" value="IONOTROPIC RECEPTOR 20A-RELATED"/>
    <property type="match status" value="1"/>
</dbReference>
<evidence type="ECO:0000313" key="12">
    <source>
        <dbReference type="EMBL" id="KAL0820629.1"/>
    </source>
</evidence>
<dbReference type="AlphaFoldDB" id="A0ABD0SLA5"/>
<feature type="domain" description="Ionotropic receptor 75a N-terminal" evidence="11">
    <location>
        <begin position="13"/>
        <end position="163"/>
    </location>
</feature>
<dbReference type="EMBL" id="JBEDNZ010000019">
    <property type="protein sequence ID" value="KAL0820629.1"/>
    <property type="molecule type" value="Genomic_DNA"/>
</dbReference>
<reference evidence="12 13" key="1">
    <citation type="submission" date="2024-06" db="EMBL/GenBank/DDBJ databases">
        <title>A chromosome-level genome assembly of beet webworm, Loxostege sticticalis.</title>
        <authorList>
            <person name="Zhang Y."/>
        </authorList>
    </citation>
    <scope>NUCLEOTIDE SEQUENCE [LARGE SCALE GENOMIC DNA]</scope>
    <source>
        <strain evidence="12">AQ028</strain>
        <tissue evidence="12">Male pupae</tissue>
    </source>
</reference>
<keyword evidence="3" id="KW-1003">Cell membrane</keyword>
<dbReference type="InterPro" id="IPR057074">
    <property type="entry name" value="IR75A_N"/>
</dbReference>
<evidence type="ECO:0000256" key="7">
    <source>
        <dbReference type="ARBA" id="ARBA00023170"/>
    </source>
</evidence>
<evidence type="ECO:0000256" key="4">
    <source>
        <dbReference type="ARBA" id="ARBA00022692"/>
    </source>
</evidence>
<dbReference type="Pfam" id="PF00060">
    <property type="entry name" value="Lig_chan"/>
    <property type="match status" value="1"/>
</dbReference>
<evidence type="ECO:0000256" key="6">
    <source>
        <dbReference type="ARBA" id="ARBA00023136"/>
    </source>
</evidence>
<feature type="domain" description="Ionotropic glutamate receptor C-terminal" evidence="10">
    <location>
        <begin position="310"/>
        <end position="459"/>
    </location>
</feature>
<dbReference type="InterPro" id="IPR052192">
    <property type="entry name" value="Insect_Ionotropic_Sensory_Rcpt"/>
</dbReference>
<comment type="caution">
    <text evidence="12">The sequence shown here is derived from an EMBL/GenBank/DDBJ whole genome shotgun (WGS) entry which is preliminary data.</text>
</comment>
<evidence type="ECO:0000256" key="8">
    <source>
        <dbReference type="ARBA" id="ARBA00023180"/>
    </source>
</evidence>
<dbReference type="Pfam" id="PF24576">
    <property type="entry name" value="IR75A_N"/>
    <property type="match status" value="1"/>
</dbReference>
<name>A0ABD0SLA5_LOXSC</name>
<comment type="similarity">
    <text evidence="2">Belongs to the glutamate-gated ion channel (TC 1.A.10.1) family.</text>
</comment>
<feature type="transmembrane region" description="Helical" evidence="9">
    <location>
        <begin position="310"/>
        <end position="331"/>
    </location>
</feature>
<dbReference type="PANTHER" id="PTHR42643:SF33">
    <property type="entry name" value="GLUTAMATE RECEPTOR 2-LIKE PROTEIN"/>
    <property type="match status" value="1"/>
</dbReference>
<dbReference type="InterPro" id="IPR001320">
    <property type="entry name" value="Iontro_rcpt_C"/>
</dbReference>
<dbReference type="GO" id="GO:0005886">
    <property type="term" value="C:plasma membrane"/>
    <property type="evidence" value="ECO:0007669"/>
    <property type="project" value="UniProtKB-SubCell"/>
</dbReference>
<evidence type="ECO:0000259" key="11">
    <source>
        <dbReference type="Pfam" id="PF24576"/>
    </source>
</evidence>
<feature type="transmembrane region" description="Helical" evidence="9">
    <location>
        <begin position="566"/>
        <end position="587"/>
    </location>
</feature>
<evidence type="ECO:0000256" key="2">
    <source>
        <dbReference type="ARBA" id="ARBA00008685"/>
    </source>
</evidence>
<protein>
    <submittedName>
        <fullName evidence="12">Uncharacterized protein</fullName>
    </submittedName>
</protein>
<dbReference type="GO" id="GO:0050906">
    <property type="term" value="P:detection of stimulus involved in sensory perception"/>
    <property type="evidence" value="ECO:0007669"/>
    <property type="project" value="UniProtKB-ARBA"/>
</dbReference>
<evidence type="ECO:0000256" key="3">
    <source>
        <dbReference type="ARBA" id="ARBA00022475"/>
    </source>
</evidence>
<keyword evidence="6 9" id="KW-0472">Membrane</keyword>
<dbReference type="Proteomes" id="UP001549921">
    <property type="component" value="Unassembled WGS sequence"/>
</dbReference>
<evidence type="ECO:0000256" key="1">
    <source>
        <dbReference type="ARBA" id="ARBA00004651"/>
    </source>
</evidence>
<comment type="subcellular location">
    <subcellularLocation>
        <location evidence="1">Cell membrane</location>
        <topology evidence="1">Multi-pass membrane protein</topology>
    </subcellularLocation>
</comment>
<keyword evidence="5 9" id="KW-1133">Transmembrane helix</keyword>
<dbReference type="Gene3D" id="1.10.287.70">
    <property type="match status" value="1"/>
</dbReference>
<gene>
    <name evidence="12" type="ORF">ABMA28_006466</name>
</gene>
<evidence type="ECO:0000313" key="13">
    <source>
        <dbReference type="Proteomes" id="UP001549921"/>
    </source>
</evidence>
<sequence length="600" mass="68929">MDFNYFLNFISIAEISLIIDLLKFKDIGNVVNINCDTQKSIFLHKMFNDNTIHAAYWNINSDKNDMPNSYRKTGIILNASCSNWAQAFNNISDYSIFKNQFIWFVLTEDFLSTVRSLSSYPIEIDSDVTVVHKTDGFYKLYEVYYRNYSNGVLSIREIGYWDTFLRVNSSKRNDLHGLVMRCPVVVTDKVVQETFEEYLSKPKKNQVDSVHKLKFFALLNYIRDMYNISYDIQRTNSWGYNTRNGSFDGVVGALHRKEADIGGSPLFFRADRAELIDYIAETWQSRQCFILRHPKHPGGFYTIYTRPLTARVWCCILVMLVFSAVILCLMLKTKIPPSSDDSADSSFSLALLFIWSAICQQGMSVNRSSTSVKMVVLVTFVYAVTLYQYYNATVVSTLLRESPKNIRTLEDLLQSNLKAGAENVLYAKDYFKRTTDPVALRMYHKKIAPSHQFNFYAPARGMSLVKKGGFAFHVDSVVAYRIMRKTFTEREICEAHEVLLYPPQKMGMVIRKGSPYKEHFTYGIRKIYESGLMHRLKSVWDEPKPACVRTPDSSVFSVSIIEFSTALFALVAGNVLAILVLLCEIVMHRCGTNNHIAFLH</sequence>
<accession>A0ABD0SLA5</accession>
<evidence type="ECO:0000256" key="9">
    <source>
        <dbReference type="SAM" id="Phobius"/>
    </source>
</evidence>
<dbReference type="SUPFAM" id="SSF53850">
    <property type="entry name" value="Periplasmic binding protein-like II"/>
    <property type="match status" value="1"/>
</dbReference>
<evidence type="ECO:0000256" key="5">
    <source>
        <dbReference type="ARBA" id="ARBA00022989"/>
    </source>
</evidence>
<proteinExistence type="inferred from homology"/>
<organism evidence="12 13">
    <name type="scientific">Loxostege sticticalis</name>
    <name type="common">Beet webworm moth</name>
    <dbReference type="NCBI Taxonomy" id="481309"/>
    <lineage>
        <taxon>Eukaryota</taxon>
        <taxon>Metazoa</taxon>
        <taxon>Ecdysozoa</taxon>
        <taxon>Arthropoda</taxon>
        <taxon>Hexapoda</taxon>
        <taxon>Insecta</taxon>
        <taxon>Pterygota</taxon>
        <taxon>Neoptera</taxon>
        <taxon>Endopterygota</taxon>
        <taxon>Lepidoptera</taxon>
        <taxon>Glossata</taxon>
        <taxon>Ditrysia</taxon>
        <taxon>Pyraloidea</taxon>
        <taxon>Crambidae</taxon>
        <taxon>Pyraustinae</taxon>
        <taxon>Loxostege</taxon>
    </lineage>
</organism>
<dbReference type="Gene3D" id="3.40.190.10">
    <property type="entry name" value="Periplasmic binding protein-like II"/>
    <property type="match status" value="1"/>
</dbReference>